<sequence length="297" mass="32922">MSSNKMSGSIPSSTGITRFSPATAASTAVAVALHVIIIYGLGFALEPPKMPAQTMEITLATFATDKTPDKADYLAQENQQGSGTLDEKARPSSDMPAPYQDNKLRNVQLEQQTAALPETTASKATRVTSTKGERKVASADVQQKENPVESAEVPRKRIDLSSEIASLEADFFQQRQEYAKKPVVHRINTASTRKADVYYQEAWRRKVMRVGQINYPAVARQNKIYGELRVAVQIHRDGSLRNVEILRSSGHDILDNAALRIVRMSAPFTPFPPELKGYDVIEIIRTWRFEPGDLFSG</sequence>
<dbReference type="NCBIfam" id="TIGR01352">
    <property type="entry name" value="tonB_Cterm"/>
    <property type="match status" value="1"/>
</dbReference>
<dbReference type="OrthoDB" id="9803361at2"/>
<keyword evidence="6 11" id="KW-0812">Transmembrane</keyword>
<keyword evidence="7" id="KW-0653">Protein transport</keyword>
<keyword evidence="9 11" id="KW-0472">Membrane</keyword>
<accession>A0A1X7AJ42</accession>
<proteinExistence type="inferred from homology"/>
<feature type="domain" description="TonB C-terminal" evidence="12">
    <location>
        <begin position="200"/>
        <end position="296"/>
    </location>
</feature>
<protein>
    <submittedName>
        <fullName evidence="13">Transport protein TonB</fullName>
    </submittedName>
</protein>
<evidence type="ECO:0000256" key="5">
    <source>
        <dbReference type="ARBA" id="ARBA00022519"/>
    </source>
</evidence>
<dbReference type="GO" id="GO:0031992">
    <property type="term" value="F:energy transducer activity"/>
    <property type="evidence" value="ECO:0007669"/>
    <property type="project" value="TreeGrafter"/>
</dbReference>
<evidence type="ECO:0000256" key="4">
    <source>
        <dbReference type="ARBA" id="ARBA00022475"/>
    </source>
</evidence>
<evidence type="ECO:0000313" key="14">
    <source>
        <dbReference type="Proteomes" id="UP000196573"/>
    </source>
</evidence>
<dbReference type="AlphaFoldDB" id="A0A1X7AJ42"/>
<dbReference type="GO" id="GO:0098797">
    <property type="term" value="C:plasma membrane protein complex"/>
    <property type="evidence" value="ECO:0007669"/>
    <property type="project" value="TreeGrafter"/>
</dbReference>
<evidence type="ECO:0000256" key="2">
    <source>
        <dbReference type="ARBA" id="ARBA00006555"/>
    </source>
</evidence>
<name>A0A1X7AJ42_9GAMM</name>
<organism evidence="13 14">
    <name type="scientific">Parendozoicomonas haliclonae</name>
    <dbReference type="NCBI Taxonomy" id="1960125"/>
    <lineage>
        <taxon>Bacteria</taxon>
        <taxon>Pseudomonadati</taxon>
        <taxon>Pseudomonadota</taxon>
        <taxon>Gammaproteobacteria</taxon>
        <taxon>Oceanospirillales</taxon>
        <taxon>Endozoicomonadaceae</taxon>
        <taxon>Parendozoicomonas</taxon>
    </lineage>
</organism>
<dbReference type="Proteomes" id="UP000196573">
    <property type="component" value="Unassembled WGS sequence"/>
</dbReference>
<keyword evidence="8 11" id="KW-1133">Transmembrane helix</keyword>
<dbReference type="RefSeq" id="WP_087109536.1">
    <property type="nucleotide sequence ID" value="NZ_CBCSCN010000002.1"/>
</dbReference>
<dbReference type="InterPro" id="IPR037682">
    <property type="entry name" value="TonB_C"/>
</dbReference>
<evidence type="ECO:0000256" key="9">
    <source>
        <dbReference type="ARBA" id="ARBA00023136"/>
    </source>
</evidence>
<keyword evidence="3" id="KW-0813">Transport</keyword>
<dbReference type="GO" id="GO:0055085">
    <property type="term" value="P:transmembrane transport"/>
    <property type="evidence" value="ECO:0007669"/>
    <property type="project" value="InterPro"/>
</dbReference>
<dbReference type="InterPro" id="IPR006260">
    <property type="entry name" value="TonB/TolA_C"/>
</dbReference>
<feature type="compositionally biased region" description="Polar residues" evidence="10">
    <location>
        <begin position="108"/>
        <end position="130"/>
    </location>
</feature>
<evidence type="ECO:0000256" key="3">
    <source>
        <dbReference type="ARBA" id="ARBA00022448"/>
    </source>
</evidence>
<dbReference type="GO" id="GO:0015031">
    <property type="term" value="P:protein transport"/>
    <property type="evidence" value="ECO:0007669"/>
    <property type="project" value="UniProtKB-KW"/>
</dbReference>
<comment type="subcellular location">
    <subcellularLocation>
        <location evidence="1">Cell inner membrane</location>
        <topology evidence="1">Single-pass membrane protein</topology>
        <orientation evidence="1">Periplasmic side</orientation>
    </subcellularLocation>
</comment>
<keyword evidence="5" id="KW-0997">Cell inner membrane</keyword>
<keyword evidence="14" id="KW-1185">Reference proteome</keyword>
<evidence type="ECO:0000256" key="11">
    <source>
        <dbReference type="SAM" id="Phobius"/>
    </source>
</evidence>
<dbReference type="PANTHER" id="PTHR33446:SF11">
    <property type="entry name" value="TONB3"/>
    <property type="match status" value="1"/>
</dbReference>
<dbReference type="Gene3D" id="3.30.1150.10">
    <property type="match status" value="1"/>
</dbReference>
<dbReference type="SUPFAM" id="SSF74653">
    <property type="entry name" value="TolA/TonB C-terminal domain"/>
    <property type="match status" value="1"/>
</dbReference>
<dbReference type="InterPro" id="IPR051045">
    <property type="entry name" value="TonB-dependent_transducer"/>
</dbReference>
<feature type="compositionally biased region" description="Basic and acidic residues" evidence="10">
    <location>
        <begin position="131"/>
        <end position="153"/>
    </location>
</feature>
<evidence type="ECO:0000259" key="12">
    <source>
        <dbReference type="PROSITE" id="PS52015"/>
    </source>
</evidence>
<gene>
    <name evidence="13" type="ORF">EHSB41UT_02082</name>
</gene>
<comment type="similarity">
    <text evidence="2">Belongs to the TonB family.</text>
</comment>
<evidence type="ECO:0000256" key="8">
    <source>
        <dbReference type="ARBA" id="ARBA00022989"/>
    </source>
</evidence>
<dbReference type="PROSITE" id="PS52015">
    <property type="entry name" value="TONB_CTD"/>
    <property type="match status" value="1"/>
</dbReference>
<keyword evidence="4" id="KW-1003">Cell membrane</keyword>
<dbReference type="EMBL" id="FWPT01000004">
    <property type="protein sequence ID" value="SMA46108.1"/>
    <property type="molecule type" value="Genomic_DNA"/>
</dbReference>
<feature type="region of interest" description="Disordered" evidence="10">
    <location>
        <begin position="76"/>
        <end position="153"/>
    </location>
</feature>
<dbReference type="PANTHER" id="PTHR33446">
    <property type="entry name" value="PROTEIN TONB-RELATED"/>
    <property type="match status" value="1"/>
</dbReference>
<reference evidence="13 14" key="1">
    <citation type="submission" date="2017-03" db="EMBL/GenBank/DDBJ databases">
        <authorList>
            <person name="Afonso C.L."/>
            <person name="Miller P.J."/>
            <person name="Scott M.A."/>
            <person name="Spackman E."/>
            <person name="Goraichik I."/>
            <person name="Dimitrov K.M."/>
            <person name="Suarez D.L."/>
            <person name="Swayne D.E."/>
        </authorList>
    </citation>
    <scope>NUCLEOTIDE SEQUENCE [LARGE SCALE GENOMIC DNA]</scope>
    <source>
        <strain evidence="13">SB41UT1</strain>
    </source>
</reference>
<evidence type="ECO:0000256" key="6">
    <source>
        <dbReference type="ARBA" id="ARBA00022692"/>
    </source>
</evidence>
<evidence type="ECO:0000313" key="13">
    <source>
        <dbReference type="EMBL" id="SMA46108.1"/>
    </source>
</evidence>
<feature type="transmembrane region" description="Helical" evidence="11">
    <location>
        <begin position="21"/>
        <end position="45"/>
    </location>
</feature>
<evidence type="ECO:0000256" key="1">
    <source>
        <dbReference type="ARBA" id="ARBA00004383"/>
    </source>
</evidence>
<dbReference type="Pfam" id="PF03544">
    <property type="entry name" value="TonB_C"/>
    <property type="match status" value="1"/>
</dbReference>
<evidence type="ECO:0000256" key="7">
    <source>
        <dbReference type="ARBA" id="ARBA00022927"/>
    </source>
</evidence>
<evidence type="ECO:0000256" key="10">
    <source>
        <dbReference type="SAM" id="MobiDB-lite"/>
    </source>
</evidence>